<accession>A0A1H6XC42</accession>
<dbReference type="Proteomes" id="UP000199702">
    <property type="component" value="Unassembled WGS sequence"/>
</dbReference>
<gene>
    <name evidence="1" type="ORF">SAMN05660918_2806</name>
</gene>
<reference evidence="2" key="1">
    <citation type="submission" date="2016-10" db="EMBL/GenBank/DDBJ databases">
        <authorList>
            <person name="Varghese N."/>
            <person name="Submissions S."/>
        </authorList>
    </citation>
    <scope>NUCLEOTIDE SEQUENCE [LARGE SCALE GENOMIC DNA]</scope>
    <source>
        <strain evidence="2">DSM 17934</strain>
    </source>
</reference>
<organism evidence="1 2">
    <name type="scientific">Flavobacterium terrigena</name>
    <dbReference type="NCBI Taxonomy" id="402734"/>
    <lineage>
        <taxon>Bacteria</taxon>
        <taxon>Pseudomonadati</taxon>
        <taxon>Bacteroidota</taxon>
        <taxon>Flavobacteriia</taxon>
        <taxon>Flavobacteriales</taxon>
        <taxon>Flavobacteriaceae</taxon>
        <taxon>Flavobacterium</taxon>
    </lineage>
</organism>
<proteinExistence type="predicted"/>
<dbReference type="EMBL" id="FNYA01000008">
    <property type="protein sequence ID" value="SEJ26741.1"/>
    <property type="molecule type" value="Genomic_DNA"/>
</dbReference>
<dbReference type="AlphaFoldDB" id="A0A1H6XC42"/>
<evidence type="ECO:0000313" key="1">
    <source>
        <dbReference type="EMBL" id="SEJ26741.1"/>
    </source>
</evidence>
<evidence type="ECO:0000313" key="2">
    <source>
        <dbReference type="Proteomes" id="UP000199702"/>
    </source>
</evidence>
<dbReference type="STRING" id="402734.SAMN05660918_2806"/>
<name>A0A1H6XC42_9FLAO</name>
<protein>
    <submittedName>
        <fullName evidence="1">Uncharacterized protein</fullName>
    </submittedName>
</protein>
<keyword evidence="2" id="KW-1185">Reference proteome</keyword>
<sequence>MVNLLSEKEEKSMEIHKAIIERNTAEATLKLLVGTDELNIVLTDDKPNEVKSVFNKLLLHLKNGEFEFELTDDKEDLYFHICKEYIIQLNSELKSTYTELRDNGLLNESLL</sequence>